<sequence length="192" mass="20805">MSDNETCTVRLTVEVQNCGIAYLLDKEPGGYADTPAQSIALIEVEQGCANLRITHQWGPANFTVTIADRDPGADLAAYEDVVEIGWRAQPTRSMTITFRYGPRSPRTRLSSRPRVTLFSTFEIQRNTCGTVKCDVSWAATSSTWSNRLPSASLRATPAAPASRAIIHMRKAIGRALNGAADGLPQSARAPGR</sequence>
<reference evidence="1" key="1">
    <citation type="submission" date="2022-11" db="EMBL/GenBank/DDBJ databases">
        <title>Nonomuraea corallina sp. nov., a new species of the genus Nonomuraea isolated from sea side sediment in Thai sea.</title>
        <authorList>
            <person name="Ngamcharungchit C."/>
            <person name="Matsumoto A."/>
            <person name="Suriyachadkun C."/>
            <person name="Panbangred W."/>
            <person name="Inahashi Y."/>
            <person name="Intra B."/>
        </authorList>
    </citation>
    <scope>NUCLEOTIDE SEQUENCE</scope>
    <source>
        <strain evidence="1">MCN248</strain>
    </source>
</reference>
<keyword evidence="2" id="KW-1185">Reference proteome</keyword>
<gene>
    <name evidence="1" type="ORF">OUY22_06465</name>
</gene>
<dbReference type="EMBL" id="JAPNNL010000015">
    <property type="protein sequence ID" value="MDA0633058.1"/>
    <property type="molecule type" value="Genomic_DNA"/>
</dbReference>
<organism evidence="1 2">
    <name type="scientific">Nonomuraea corallina</name>
    <dbReference type="NCBI Taxonomy" id="2989783"/>
    <lineage>
        <taxon>Bacteria</taxon>
        <taxon>Bacillati</taxon>
        <taxon>Actinomycetota</taxon>
        <taxon>Actinomycetes</taxon>
        <taxon>Streptosporangiales</taxon>
        <taxon>Streptosporangiaceae</taxon>
        <taxon>Nonomuraea</taxon>
    </lineage>
</organism>
<dbReference type="Proteomes" id="UP001144036">
    <property type="component" value="Unassembled WGS sequence"/>
</dbReference>
<comment type="caution">
    <text evidence="1">The sequence shown here is derived from an EMBL/GenBank/DDBJ whole genome shotgun (WGS) entry which is preliminary data.</text>
</comment>
<dbReference type="RefSeq" id="WP_270153859.1">
    <property type="nucleotide sequence ID" value="NZ_JAPNNL010000015.1"/>
</dbReference>
<protein>
    <submittedName>
        <fullName evidence="1">Uncharacterized protein</fullName>
    </submittedName>
</protein>
<name>A0ABT4S783_9ACTN</name>
<proteinExistence type="predicted"/>
<evidence type="ECO:0000313" key="2">
    <source>
        <dbReference type="Proteomes" id="UP001144036"/>
    </source>
</evidence>
<evidence type="ECO:0000313" key="1">
    <source>
        <dbReference type="EMBL" id="MDA0633058.1"/>
    </source>
</evidence>
<accession>A0ABT4S783</accession>